<keyword evidence="1" id="KW-0202">Cytokine</keyword>
<evidence type="ECO:0000313" key="4">
    <source>
        <dbReference type="Proteomes" id="UP000053875"/>
    </source>
</evidence>
<name>A0A093GB19_DRYPU</name>
<dbReference type="Pfam" id="PF00048">
    <property type="entry name" value="IL8"/>
    <property type="match status" value="1"/>
</dbReference>
<feature type="non-terminal residue" evidence="3">
    <location>
        <position position="1"/>
    </location>
</feature>
<dbReference type="AlphaFoldDB" id="A0A093GB19"/>
<organism evidence="3 4">
    <name type="scientific">Dryobates pubescens</name>
    <name type="common">Downy woodpecker</name>
    <name type="synonym">Picoides pubescens</name>
    <dbReference type="NCBI Taxonomy" id="118200"/>
    <lineage>
        <taxon>Eukaryota</taxon>
        <taxon>Metazoa</taxon>
        <taxon>Chordata</taxon>
        <taxon>Craniata</taxon>
        <taxon>Vertebrata</taxon>
        <taxon>Euteleostomi</taxon>
        <taxon>Archelosauria</taxon>
        <taxon>Archosauria</taxon>
        <taxon>Dinosauria</taxon>
        <taxon>Saurischia</taxon>
        <taxon>Theropoda</taxon>
        <taxon>Coelurosauria</taxon>
        <taxon>Aves</taxon>
        <taxon>Neognathae</taxon>
        <taxon>Neoaves</taxon>
        <taxon>Telluraves</taxon>
        <taxon>Coraciimorphae</taxon>
        <taxon>Piciformes</taxon>
        <taxon>Picidae</taxon>
        <taxon>Dryobates</taxon>
    </lineage>
</organism>
<proteinExistence type="predicted"/>
<gene>
    <name evidence="3" type="ORF">N307_08315</name>
</gene>
<feature type="non-terminal residue" evidence="3">
    <location>
        <position position="48"/>
    </location>
</feature>
<dbReference type="Gene3D" id="2.40.50.40">
    <property type="match status" value="1"/>
</dbReference>
<dbReference type="GO" id="GO:0008009">
    <property type="term" value="F:chemokine activity"/>
    <property type="evidence" value="ECO:0007669"/>
    <property type="project" value="InterPro"/>
</dbReference>
<dbReference type="SUPFAM" id="SSF54117">
    <property type="entry name" value="Interleukin 8-like chemokines"/>
    <property type="match status" value="1"/>
</dbReference>
<dbReference type="GO" id="GO:0006955">
    <property type="term" value="P:immune response"/>
    <property type="evidence" value="ECO:0007669"/>
    <property type="project" value="InterPro"/>
</dbReference>
<dbReference type="Proteomes" id="UP000053875">
    <property type="component" value="Unassembled WGS sequence"/>
</dbReference>
<dbReference type="STRING" id="118200.A0A093GB19"/>
<evidence type="ECO:0000256" key="1">
    <source>
        <dbReference type="ARBA" id="ARBA00022514"/>
    </source>
</evidence>
<sequence length="48" mass="5033">LTGAVCPFVLTDGVPSTCCFKYHPRPVPLSLITSVYTTSSSCAQPGVM</sequence>
<keyword evidence="4" id="KW-1185">Reference proteome</keyword>
<dbReference type="GO" id="GO:0005615">
    <property type="term" value="C:extracellular space"/>
    <property type="evidence" value="ECO:0007669"/>
    <property type="project" value="UniProtKB-KW"/>
</dbReference>
<reference evidence="3 4" key="1">
    <citation type="submission" date="2014-04" db="EMBL/GenBank/DDBJ databases">
        <title>Genome evolution of avian class.</title>
        <authorList>
            <person name="Zhang G."/>
            <person name="Li C."/>
        </authorList>
    </citation>
    <scope>NUCLEOTIDE SEQUENCE [LARGE SCALE GENOMIC DNA]</scope>
    <source>
        <strain evidence="3">BGI_N307</strain>
    </source>
</reference>
<protein>
    <recommendedName>
        <fullName evidence="2">Chemokine interleukin-8-like domain-containing protein</fullName>
    </recommendedName>
</protein>
<dbReference type="EMBL" id="KL215912">
    <property type="protein sequence ID" value="KFV67390.1"/>
    <property type="molecule type" value="Genomic_DNA"/>
</dbReference>
<evidence type="ECO:0000313" key="3">
    <source>
        <dbReference type="EMBL" id="KFV67390.1"/>
    </source>
</evidence>
<dbReference type="InterPro" id="IPR001811">
    <property type="entry name" value="Chemokine_IL8-like_dom"/>
</dbReference>
<feature type="domain" description="Chemokine interleukin-8-like" evidence="2">
    <location>
        <begin position="16"/>
        <end position="47"/>
    </location>
</feature>
<accession>A0A093GB19</accession>
<evidence type="ECO:0000259" key="2">
    <source>
        <dbReference type="Pfam" id="PF00048"/>
    </source>
</evidence>
<dbReference type="InterPro" id="IPR036048">
    <property type="entry name" value="Interleukin_8-like_sf"/>
</dbReference>